<proteinExistence type="predicted"/>
<dbReference type="AlphaFoldDB" id="A0A016WI55"/>
<protein>
    <submittedName>
        <fullName evidence="1">Uncharacterized protein</fullName>
    </submittedName>
</protein>
<dbReference type="EMBL" id="JARK01000262">
    <property type="protein sequence ID" value="EYC39325.1"/>
    <property type="molecule type" value="Genomic_DNA"/>
</dbReference>
<reference evidence="2" key="1">
    <citation type="journal article" date="2015" name="Nat. Genet.">
        <title>The genome and transcriptome of the zoonotic hookworm Ancylostoma ceylanicum identify infection-specific gene families.</title>
        <authorList>
            <person name="Schwarz E.M."/>
            <person name="Hu Y."/>
            <person name="Antoshechkin I."/>
            <person name="Miller M.M."/>
            <person name="Sternberg P.W."/>
            <person name="Aroian R.V."/>
        </authorList>
    </citation>
    <scope>NUCLEOTIDE SEQUENCE</scope>
    <source>
        <strain evidence="2">HY135</strain>
    </source>
</reference>
<keyword evidence="2" id="KW-1185">Reference proteome</keyword>
<dbReference type="Proteomes" id="UP000024635">
    <property type="component" value="Unassembled WGS sequence"/>
</dbReference>
<accession>A0A016WI55</accession>
<name>A0A016WI55_9BILA</name>
<sequence length="93" mass="10913">MEHKRLQDARTPHARKPANFALLHCESTPHSRFVSASCLVVFNERRTTLRLRTAIQPHKRYKTHRHHVVTIECLAKARKHEEVRNESRIAKTA</sequence>
<evidence type="ECO:0000313" key="1">
    <source>
        <dbReference type="EMBL" id="EYC39325.1"/>
    </source>
</evidence>
<gene>
    <name evidence="1" type="primary">Acey_s0662.g1288</name>
    <name evidence="1" type="ORF">Y032_0662g1288</name>
</gene>
<organism evidence="1 2">
    <name type="scientific">Ancylostoma ceylanicum</name>
    <dbReference type="NCBI Taxonomy" id="53326"/>
    <lineage>
        <taxon>Eukaryota</taxon>
        <taxon>Metazoa</taxon>
        <taxon>Ecdysozoa</taxon>
        <taxon>Nematoda</taxon>
        <taxon>Chromadorea</taxon>
        <taxon>Rhabditida</taxon>
        <taxon>Rhabditina</taxon>
        <taxon>Rhabditomorpha</taxon>
        <taxon>Strongyloidea</taxon>
        <taxon>Ancylostomatidae</taxon>
        <taxon>Ancylostomatinae</taxon>
        <taxon>Ancylostoma</taxon>
    </lineage>
</organism>
<comment type="caution">
    <text evidence="1">The sequence shown here is derived from an EMBL/GenBank/DDBJ whole genome shotgun (WGS) entry which is preliminary data.</text>
</comment>
<evidence type="ECO:0000313" key="2">
    <source>
        <dbReference type="Proteomes" id="UP000024635"/>
    </source>
</evidence>